<keyword evidence="2" id="KW-1185">Reference proteome</keyword>
<reference evidence="1" key="1">
    <citation type="submission" date="2023-03" db="EMBL/GenBank/DDBJ databases">
        <title>Massive genome expansion in bonnet fungi (Mycena s.s.) driven by repeated elements and novel gene families across ecological guilds.</title>
        <authorList>
            <consortium name="Lawrence Berkeley National Laboratory"/>
            <person name="Harder C.B."/>
            <person name="Miyauchi S."/>
            <person name="Viragh M."/>
            <person name="Kuo A."/>
            <person name="Thoen E."/>
            <person name="Andreopoulos B."/>
            <person name="Lu D."/>
            <person name="Skrede I."/>
            <person name="Drula E."/>
            <person name="Henrissat B."/>
            <person name="Morin E."/>
            <person name="Kohler A."/>
            <person name="Barry K."/>
            <person name="LaButti K."/>
            <person name="Morin E."/>
            <person name="Salamov A."/>
            <person name="Lipzen A."/>
            <person name="Mereny Z."/>
            <person name="Hegedus B."/>
            <person name="Baldrian P."/>
            <person name="Stursova M."/>
            <person name="Weitz H."/>
            <person name="Taylor A."/>
            <person name="Grigoriev I.V."/>
            <person name="Nagy L.G."/>
            <person name="Martin F."/>
            <person name="Kauserud H."/>
        </authorList>
    </citation>
    <scope>NUCLEOTIDE SEQUENCE</scope>
    <source>
        <strain evidence="1">9144</strain>
    </source>
</reference>
<feature type="non-terminal residue" evidence="1">
    <location>
        <position position="1"/>
    </location>
</feature>
<dbReference type="SUPFAM" id="SSF53098">
    <property type="entry name" value="Ribonuclease H-like"/>
    <property type="match status" value="1"/>
</dbReference>
<sequence length="239" mass="27111">CFPHVVNIAVKTGLKELIELPDYQPDIVLDNNGNMIPQSARSLVTACRASGQRRDAFENTIKEGNKEGGFGDPREVLRVVGLLKVETRWSATFLMMDRSTWCAVNTFLDDPKQDEISWRRLSAVELKVLEDIRRFLQVPHIVQEIVSAEKTPTLSMVLPMYENLILMLKQLAKELDELSIGINASIRKLEEYLNMSRRTKMYALAMGKQLLIKAVFIEILNSLPSVLNPTIKGVAREQK</sequence>
<proteinExistence type="predicted"/>
<dbReference type="Proteomes" id="UP001219525">
    <property type="component" value="Unassembled WGS sequence"/>
</dbReference>
<protein>
    <submittedName>
        <fullName evidence="1">Uncharacterized protein</fullName>
    </submittedName>
</protein>
<name>A0AAD6UQ62_9AGAR</name>
<dbReference type="AlphaFoldDB" id="A0AAD6UQ62"/>
<dbReference type="InterPro" id="IPR012337">
    <property type="entry name" value="RNaseH-like_sf"/>
</dbReference>
<evidence type="ECO:0000313" key="2">
    <source>
        <dbReference type="Proteomes" id="UP001219525"/>
    </source>
</evidence>
<gene>
    <name evidence="1" type="ORF">GGX14DRAFT_382146</name>
</gene>
<comment type="caution">
    <text evidence="1">The sequence shown here is derived from an EMBL/GenBank/DDBJ whole genome shotgun (WGS) entry which is preliminary data.</text>
</comment>
<evidence type="ECO:0000313" key="1">
    <source>
        <dbReference type="EMBL" id="KAJ7190457.1"/>
    </source>
</evidence>
<accession>A0AAD6UQ62</accession>
<organism evidence="1 2">
    <name type="scientific">Mycena pura</name>
    <dbReference type="NCBI Taxonomy" id="153505"/>
    <lineage>
        <taxon>Eukaryota</taxon>
        <taxon>Fungi</taxon>
        <taxon>Dikarya</taxon>
        <taxon>Basidiomycota</taxon>
        <taxon>Agaricomycotina</taxon>
        <taxon>Agaricomycetes</taxon>
        <taxon>Agaricomycetidae</taxon>
        <taxon>Agaricales</taxon>
        <taxon>Marasmiineae</taxon>
        <taxon>Mycenaceae</taxon>
        <taxon>Mycena</taxon>
    </lineage>
</organism>
<dbReference type="EMBL" id="JARJCW010000149">
    <property type="protein sequence ID" value="KAJ7190457.1"/>
    <property type="molecule type" value="Genomic_DNA"/>
</dbReference>